<feature type="binding site" evidence="11">
    <location>
        <begin position="180"/>
        <end position="182"/>
    </location>
    <ligand>
        <name>beta-D-galactose</name>
        <dbReference type="ChEBI" id="CHEBI:27667"/>
    </ligand>
</feature>
<feature type="active site" description="Proton donor" evidence="9">
    <location>
        <position position="180"/>
    </location>
</feature>
<dbReference type="STRING" id="1123291.SAMN04490355_100966"/>
<protein>
    <recommendedName>
        <fullName evidence="5 8">Aldose 1-epimerase</fullName>
        <ecNumber evidence="4 8">5.1.3.3</ecNumber>
    </recommendedName>
</protein>
<evidence type="ECO:0000256" key="11">
    <source>
        <dbReference type="PIRSR" id="PIRSR005096-3"/>
    </source>
</evidence>
<dbReference type="GO" id="GO:0033499">
    <property type="term" value="P:galactose catabolic process via UDP-galactose, Leloir pathway"/>
    <property type="evidence" value="ECO:0007669"/>
    <property type="project" value="TreeGrafter"/>
</dbReference>
<evidence type="ECO:0000256" key="6">
    <source>
        <dbReference type="ARBA" id="ARBA00023235"/>
    </source>
</evidence>
<dbReference type="PIRSF" id="PIRSF005096">
    <property type="entry name" value="GALM"/>
    <property type="match status" value="1"/>
</dbReference>
<evidence type="ECO:0000256" key="10">
    <source>
        <dbReference type="PIRSR" id="PIRSR005096-2"/>
    </source>
</evidence>
<evidence type="ECO:0000256" key="7">
    <source>
        <dbReference type="ARBA" id="ARBA00023277"/>
    </source>
</evidence>
<evidence type="ECO:0000256" key="1">
    <source>
        <dbReference type="ARBA" id="ARBA00001614"/>
    </source>
</evidence>
<dbReference type="InterPro" id="IPR014718">
    <property type="entry name" value="GH-type_carb-bd"/>
</dbReference>
<evidence type="ECO:0000256" key="5">
    <source>
        <dbReference type="ARBA" id="ARBA00014165"/>
    </source>
</evidence>
<dbReference type="EC" id="5.1.3.3" evidence="4 8"/>
<dbReference type="InterPro" id="IPR011013">
    <property type="entry name" value="Gal_mutarotase_sf_dom"/>
</dbReference>
<evidence type="ECO:0000256" key="2">
    <source>
        <dbReference type="ARBA" id="ARBA00005028"/>
    </source>
</evidence>
<dbReference type="PANTHER" id="PTHR10091:SF0">
    <property type="entry name" value="GALACTOSE MUTAROTASE"/>
    <property type="match status" value="1"/>
</dbReference>
<dbReference type="UniPathway" id="UPA00242"/>
<accession>A0A1I4ISS6</accession>
<dbReference type="GO" id="GO:0005737">
    <property type="term" value="C:cytoplasm"/>
    <property type="evidence" value="ECO:0007669"/>
    <property type="project" value="TreeGrafter"/>
</dbReference>
<proteinExistence type="inferred from homology"/>
<dbReference type="CDD" id="cd09019">
    <property type="entry name" value="galactose_mutarotase_like"/>
    <property type="match status" value="1"/>
</dbReference>
<evidence type="ECO:0000256" key="9">
    <source>
        <dbReference type="PIRSR" id="PIRSR005096-1"/>
    </source>
</evidence>
<keyword evidence="13" id="KW-1185">Reference proteome</keyword>
<dbReference type="NCBIfam" id="NF008277">
    <property type="entry name" value="PRK11055.1"/>
    <property type="match status" value="1"/>
</dbReference>
<dbReference type="GO" id="GO:0006006">
    <property type="term" value="P:glucose metabolic process"/>
    <property type="evidence" value="ECO:0007669"/>
    <property type="project" value="TreeGrafter"/>
</dbReference>
<dbReference type="SUPFAM" id="SSF74650">
    <property type="entry name" value="Galactose mutarotase-like"/>
    <property type="match status" value="1"/>
</dbReference>
<dbReference type="GO" id="GO:0030246">
    <property type="term" value="F:carbohydrate binding"/>
    <property type="evidence" value="ECO:0007669"/>
    <property type="project" value="InterPro"/>
</dbReference>
<dbReference type="InterPro" id="IPR047215">
    <property type="entry name" value="Galactose_mutarotase-like"/>
</dbReference>
<feature type="active site" description="Proton acceptor" evidence="9">
    <location>
        <position position="314"/>
    </location>
</feature>
<comment type="pathway">
    <text evidence="2 8">Carbohydrate metabolism; hexose metabolism.</text>
</comment>
<evidence type="ECO:0000256" key="3">
    <source>
        <dbReference type="ARBA" id="ARBA00006206"/>
    </source>
</evidence>
<dbReference type="Pfam" id="PF01263">
    <property type="entry name" value="Aldose_epim"/>
    <property type="match status" value="1"/>
</dbReference>
<keyword evidence="6 8" id="KW-0413">Isomerase</keyword>
<dbReference type="Gene3D" id="2.70.98.10">
    <property type="match status" value="1"/>
</dbReference>
<dbReference type="OrthoDB" id="9779408at2"/>
<gene>
    <name evidence="12" type="ORF">SAMN04490355_100966</name>
</gene>
<dbReference type="InterPro" id="IPR015443">
    <property type="entry name" value="Aldose_1-epimerase"/>
</dbReference>
<evidence type="ECO:0000313" key="12">
    <source>
        <dbReference type="EMBL" id="SFL57053.1"/>
    </source>
</evidence>
<keyword evidence="7 8" id="KW-0119">Carbohydrate metabolism</keyword>
<evidence type="ECO:0000256" key="4">
    <source>
        <dbReference type="ARBA" id="ARBA00013185"/>
    </source>
</evidence>
<organism evidence="12 13">
    <name type="scientific">Pelosinus propionicus DSM 13327</name>
    <dbReference type="NCBI Taxonomy" id="1123291"/>
    <lineage>
        <taxon>Bacteria</taxon>
        <taxon>Bacillati</taxon>
        <taxon>Bacillota</taxon>
        <taxon>Negativicutes</taxon>
        <taxon>Selenomonadales</taxon>
        <taxon>Sporomusaceae</taxon>
        <taxon>Pelosinus</taxon>
    </lineage>
</organism>
<evidence type="ECO:0000256" key="8">
    <source>
        <dbReference type="PIRNR" id="PIRNR005096"/>
    </source>
</evidence>
<dbReference type="PROSITE" id="PS00545">
    <property type="entry name" value="ALDOSE_1_EPIMERASE"/>
    <property type="match status" value="1"/>
</dbReference>
<dbReference type="InterPro" id="IPR018052">
    <property type="entry name" value="Ald1_epimerase_CS"/>
</dbReference>
<name>A0A1I4ISS6_9FIRM</name>
<dbReference type="AlphaFoldDB" id="A0A1I4ISS6"/>
<reference evidence="13" key="1">
    <citation type="submission" date="2016-10" db="EMBL/GenBank/DDBJ databases">
        <authorList>
            <person name="Varghese N."/>
            <person name="Submissions S."/>
        </authorList>
    </citation>
    <scope>NUCLEOTIDE SEQUENCE [LARGE SCALE GENOMIC DNA]</scope>
    <source>
        <strain evidence="13">DSM 13327</strain>
    </source>
</reference>
<dbReference type="GO" id="GO:0004034">
    <property type="term" value="F:aldose 1-epimerase activity"/>
    <property type="evidence" value="ECO:0007669"/>
    <property type="project" value="UniProtKB-EC"/>
</dbReference>
<evidence type="ECO:0000313" key="13">
    <source>
        <dbReference type="Proteomes" id="UP000199520"/>
    </source>
</evidence>
<dbReference type="InterPro" id="IPR008183">
    <property type="entry name" value="Aldose_1/G6P_1-epimerase"/>
</dbReference>
<comment type="catalytic activity">
    <reaction evidence="1 8">
        <text>alpha-D-glucose = beta-D-glucose</text>
        <dbReference type="Rhea" id="RHEA:10264"/>
        <dbReference type="ChEBI" id="CHEBI:15903"/>
        <dbReference type="ChEBI" id="CHEBI:17925"/>
        <dbReference type="EC" id="5.1.3.3"/>
    </reaction>
</comment>
<comment type="similarity">
    <text evidence="3 8">Belongs to the aldose epimerase family.</text>
</comment>
<sequence>MMSISKRLFGKVEKQEIYEYVFKNDNGVEISCLNYGCIITKIIIPDRKGNYENIVIGFQDLADYQRSSLFAGAAVGRVAGRIRDAQFVLEGKKHILPQNDGPNNLHSGPKGFHNAIWDAVVIDKVQEDTIKFSHTSLDEIEGYPGVLTTQITYTLNNKNEFIIHYRGQSDKTTLFNPTNHTYFNLSGNCKHDISQHSLKINSSRFLELTQQLLPTGKLLDVTDTVFDFRNSRKIMEGINSDHPQNTIAGQGYDHPFILDSNHDSEIVLQDEESGRILTIETDAVGVVLYTGNYIPNDFDIYGVKSRRYLGLCLETQGLPDAIHHSDFPPCILQKDQISTTTTKYTFNVAL</sequence>
<dbReference type="PANTHER" id="PTHR10091">
    <property type="entry name" value="ALDOSE-1-EPIMERASE"/>
    <property type="match status" value="1"/>
</dbReference>
<dbReference type="EMBL" id="FOTS01000009">
    <property type="protein sequence ID" value="SFL57053.1"/>
    <property type="molecule type" value="Genomic_DNA"/>
</dbReference>
<dbReference type="Proteomes" id="UP000199520">
    <property type="component" value="Unassembled WGS sequence"/>
</dbReference>
<feature type="binding site" evidence="10">
    <location>
        <position position="253"/>
    </location>
    <ligand>
        <name>beta-D-galactose</name>
        <dbReference type="ChEBI" id="CHEBI:27667"/>
    </ligand>
</feature>
<dbReference type="RefSeq" id="WP_090934147.1">
    <property type="nucleotide sequence ID" value="NZ_FOTS01000009.1"/>
</dbReference>